<dbReference type="InterPro" id="IPR011008">
    <property type="entry name" value="Dimeric_a/b-barrel"/>
</dbReference>
<evidence type="ECO:0000313" key="4">
    <source>
        <dbReference type="Proteomes" id="UP001597475"/>
    </source>
</evidence>
<sequence>MTLPETPSTDPVNLVIRRRVRRGHEAAYEALISEGLGLLNAIPGHRGTGVIRPAHGEAEYTLISRFDSFRSAADWELSPQRAEWLARVEPHVDTLVSFEKQPGLEFWFTPPAAPALRQPPRWKMWLLTLLALYPVSVGSGLLMAPVVGHWPLLLKALPQMLLVVTLMTYVVMPRVTRWAAGWLSR</sequence>
<dbReference type="InterPro" id="IPR038762">
    <property type="entry name" value="ABM_predict"/>
</dbReference>
<dbReference type="Proteomes" id="UP001597475">
    <property type="component" value="Unassembled WGS sequence"/>
</dbReference>
<proteinExistence type="predicted"/>
<keyword evidence="3" id="KW-0560">Oxidoreductase</keyword>
<reference evidence="4" key="1">
    <citation type="journal article" date="2019" name="Int. J. Syst. Evol. Microbiol.">
        <title>The Global Catalogue of Microorganisms (GCM) 10K type strain sequencing project: providing services to taxonomists for standard genome sequencing and annotation.</title>
        <authorList>
            <consortium name="The Broad Institute Genomics Platform"/>
            <consortium name="The Broad Institute Genome Sequencing Center for Infectious Disease"/>
            <person name="Wu L."/>
            <person name="Ma J."/>
        </authorList>
    </citation>
    <scope>NUCLEOTIDE SEQUENCE [LARGE SCALE GENOMIC DNA]</scope>
    <source>
        <strain evidence="4">KCTC 33842</strain>
    </source>
</reference>
<comment type="caution">
    <text evidence="3">The sequence shown here is derived from an EMBL/GenBank/DDBJ whole genome shotgun (WGS) entry which is preliminary data.</text>
</comment>
<feature type="transmembrane region" description="Helical" evidence="1">
    <location>
        <begin position="156"/>
        <end position="175"/>
    </location>
</feature>
<dbReference type="InterPro" id="IPR007138">
    <property type="entry name" value="ABM_dom"/>
</dbReference>
<evidence type="ECO:0000313" key="3">
    <source>
        <dbReference type="EMBL" id="MFD2608489.1"/>
    </source>
</evidence>
<gene>
    <name evidence="3" type="ORF">ACFSR9_03420</name>
</gene>
<dbReference type="PANTHER" id="PTHR40057">
    <property type="entry name" value="SLR1162 PROTEIN"/>
    <property type="match status" value="1"/>
</dbReference>
<dbReference type="GO" id="GO:0004497">
    <property type="term" value="F:monooxygenase activity"/>
    <property type="evidence" value="ECO:0007669"/>
    <property type="project" value="UniProtKB-KW"/>
</dbReference>
<keyword evidence="1" id="KW-0812">Transmembrane</keyword>
<evidence type="ECO:0000259" key="2">
    <source>
        <dbReference type="Pfam" id="PF03992"/>
    </source>
</evidence>
<name>A0ABW5NZQ3_9DEIO</name>
<keyword evidence="1" id="KW-0472">Membrane</keyword>
<dbReference type="Pfam" id="PF03992">
    <property type="entry name" value="ABM"/>
    <property type="match status" value="1"/>
</dbReference>
<keyword evidence="3" id="KW-0503">Monooxygenase</keyword>
<organism evidence="3 4">
    <name type="scientific">Deinococcus taklimakanensis</name>
    <dbReference type="NCBI Taxonomy" id="536443"/>
    <lineage>
        <taxon>Bacteria</taxon>
        <taxon>Thermotogati</taxon>
        <taxon>Deinococcota</taxon>
        <taxon>Deinococci</taxon>
        <taxon>Deinococcales</taxon>
        <taxon>Deinococcaceae</taxon>
        <taxon>Deinococcus</taxon>
    </lineage>
</organism>
<dbReference type="RefSeq" id="WP_386843055.1">
    <property type="nucleotide sequence ID" value="NZ_JBHUMK010000012.1"/>
</dbReference>
<evidence type="ECO:0000256" key="1">
    <source>
        <dbReference type="SAM" id="Phobius"/>
    </source>
</evidence>
<protein>
    <submittedName>
        <fullName evidence="3">Antibiotic biosynthesis monooxygenase</fullName>
    </submittedName>
</protein>
<dbReference type="SUPFAM" id="SSF54909">
    <property type="entry name" value="Dimeric alpha+beta barrel"/>
    <property type="match status" value="1"/>
</dbReference>
<keyword evidence="4" id="KW-1185">Reference proteome</keyword>
<dbReference type="Gene3D" id="3.30.70.100">
    <property type="match status" value="1"/>
</dbReference>
<keyword evidence="1" id="KW-1133">Transmembrane helix</keyword>
<accession>A0ABW5NZQ3</accession>
<dbReference type="EMBL" id="JBHUMK010000012">
    <property type="protein sequence ID" value="MFD2608489.1"/>
    <property type="molecule type" value="Genomic_DNA"/>
</dbReference>
<feature type="transmembrane region" description="Helical" evidence="1">
    <location>
        <begin position="124"/>
        <end position="144"/>
    </location>
</feature>
<dbReference type="PANTHER" id="PTHR40057:SF1">
    <property type="entry name" value="SLR1162 PROTEIN"/>
    <property type="match status" value="1"/>
</dbReference>
<feature type="domain" description="ABM" evidence="2">
    <location>
        <begin position="12"/>
        <end position="85"/>
    </location>
</feature>